<evidence type="ECO:0000259" key="2">
    <source>
        <dbReference type="Pfam" id="PF00857"/>
    </source>
</evidence>
<dbReference type="Proteomes" id="UP000562984">
    <property type="component" value="Unassembled WGS sequence"/>
</dbReference>
<dbReference type="GO" id="GO:0016787">
    <property type="term" value="F:hydrolase activity"/>
    <property type="evidence" value="ECO:0007669"/>
    <property type="project" value="UniProtKB-KW"/>
</dbReference>
<keyword evidence="4" id="KW-1185">Reference proteome</keyword>
<accession>A0A849A2F3</accession>
<dbReference type="InterPro" id="IPR036380">
    <property type="entry name" value="Isochorismatase-like_sf"/>
</dbReference>
<comment type="caution">
    <text evidence="3">The sequence shown here is derived from an EMBL/GenBank/DDBJ whole genome shotgun (WGS) entry which is preliminary data.</text>
</comment>
<evidence type="ECO:0000313" key="4">
    <source>
        <dbReference type="Proteomes" id="UP000562984"/>
    </source>
</evidence>
<dbReference type="EMBL" id="JABEND010000001">
    <property type="protein sequence ID" value="NNG34257.1"/>
    <property type="molecule type" value="Genomic_DNA"/>
</dbReference>
<dbReference type="SUPFAM" id="SSF52499">
    <property type="entry name" value="Isochorismatase-like hydrolases"/>
    <property type="match status" value="1"/>
</dbReference>
<reference evidence="3 4" key="1">
    <citation type="submission" date="2020-05" db="EMBL/GenBank/DDBJ databases">
        <title>Nakamurella sp. DB0629 isolated from air conditioner.</title>
        <authorList>
            <person name="Kim D.H."/>
            <person name="Kim D.-U."/>
        </authorList>
    </citation>
    <scope>NUCLEOTIDE SEQUENCE [LARGE SCALE GENOMIC DNA]</scope>
    <source>
        <strain evidence="3 4">DB0629</strain>
    </source>
</reference>
<evidence type="ECO:0000256" key="1">
    <source>
        <dbReference type="ARBA" id="ARBA00022801"/>
    </source>
</evidence>
<organism evidence="3 4">
    <name type="scientific">Nakamurella aerolata</name>
    <dbReference type="NCBI Taxonomy" id="1656892"/>
    <lineage>
        <taxon>Bacteria</taxon>
        <taxon>Bacillati</taxon>
        <taxon>Actinomycetota</taxon>
        <taxon>Actinomycetes</taxon>
        <taxon>Nakamurellales</taxon>
        <taxon>Nakamurellaceae</taxon>
        <taxon>Nakamurella</taxon>
    </lineage>
</organism>
<sequence>MIDIQESFRRQPSWQQISRPDIVARTNRLIVNARALGDRVVWVLHSEPGSGGPFDPAGGLVALQPGLQPEAGDLSVTKTSHNAFTTTNLGQQLTAAGVTKLRLAGIRTEQCVETTARLASDLGYRVEVVLDATATHPLPRHDGTGIIGADEVVARTAAALAGRFATITSIEAVLGTTDRPGFDRSVAAAG</sequence>
<dbReference type="Gene3D" id="3.40.50.850">
    <property type="entry name" value="Isochorismatase-like"/>
    <property type="match status" value="1"/>
</dbReference>
<name>A0A849A2F3_9ACTN</name>
<dbReference type="InterPro" id="IPR000868">
    <property type="entry name" value="Isochorismatase-like_dom"/>
</dbReference>
<dbReference type="PANTHER" id="PTHR43540">
    <property type="entry name" value="PEROXYUREIDOACRYLATE/UREIDOACRYLATE AMIDOHYDROLASE-RELATED"/>
    <property type="match status" value="1"/>
</dbReference>
<dbReference type="PANTHER" id="PTHR43540:SF6">
    <property type="entry name" value="ISOCHORISMATASE-LIKE DOMAIN-CONTAINING PROTEIN"/>
    <property type="match status" value="1"/>
</dbReference>
<feature type="domain" description="Isochorismatase-like" evidence="2">
    <location>
        <begin position="1"/>
        <end position="142"/>
    </location>
</feature>
<keyword evidence="1" id="KW-0378">Hydrolase</keyword>
<proteinExistence type="predicted"/>
<protein>
    <submittedName>
        <fullName evidence="3">Isochorismatase family protein</fullName>
    </submittedName>
</protein>
<dbReference type="Pfam" id="PF00857">
    <property type="entry name" value="Isochorismatase"/>
    <property type="match status" value="1"/>
</dbReference>
<evidence type="ECO:0000313" key="3">
    <source>
        <dbReference type="EMBL" id="NNG34257.1"/>
    </source>
</evidence>
<dbReference type="InterPro" id="IPR050272">
    <property type="entry name" value="Isochorismatase-like_hydrls"/>
</dbReference>
<dbReference type="AlphaFoldDB" id="A0A849A2F3"/>
<gene>
    <name evidence="3" type="ORF">HKD39_00680</name>
</gene>